<dbReference type="SUPFAM" id="SSF52317">
    <property type="entry name" value="Class I glutamine amidotransferase-like"/>
    <property type="match status" value="1"/>
</dbReference>
<evidence type="ECO:0000313" key="2">
    <source>
        <dbReference type="EMBL" id="THF56447.1"/>
    </source>
</evidence>
<dbReference type="Pfam" id="PF20254">
    <property type="entry name" value="DMFA2_C"/>
    <property type="match status" value="1"/>
</dbReference>
<evidence type="ECO:0000313" key="3">
    <source>
        <dbReference type="Proteomes" id="UP000306441"/>
    </source>
</evidence>
<gene>
    <name evidence="2" type="ORF">E6C48_15040</name>
</gene>
<protein>
    <submittedName>
        <fullName evidence="2">LamG domain-containing protein</fullName>
    </submittedName>
</protein>
<comment type="caution">
    <text evidence="2">The sequence shown here is derived from an EMBL/GenBank/DDBJ whole genome shotgun (WGS) entry which is preliminary data.</text>
</comment>
<proteinExistence type="predicted"/>
<feature type="domain" description="N,N-dimethylformamidase beta subunit-like C-terminal" evidence="1">
    <location>
        <begin position="290"/>
        <end position="729"/>
    </location>
</feature>
<name>A0ABY2Q697_9HYPH</name>
<reference evidence="2 3" key="1">
    <citation type="submission" date="2019-04" db="EMBL/GenBank/DDBJ databases">
        <title>Mesorhizobium composti sp. nov., isolated from compost.</title>
        <authorList>
            <person name="Lin S.-Y."/>
            <person name="Hameed A."/>
            <person name="Hsieh Y.-T."/>
            <person name="Young C.-C."/>
        </authorList>
    </citation>
    <scope>NUCLEOTIDE SEQUENCE [LARGE SCALE GENOMIC DNA]</scope>
    <source>
        <strain evidence="2 3">CC-YTH430</strain>
    </source>
</reference>
<dbReference type="Proteomes" id="UP000306441">
    <property type="component" value="Unassembled WGS sequence"/>
</dbReference>
<dbReference type="EMBL" id="SSNY01000008">
    <property type="protein sequence ID" value="THF56447.1"/>
    <property type="molecule type" value="Genomic_DNA"/>
</dbReference>
<dbReference type="SUPFAM" id="SSF49899">
    <property type="entry name" value="Concanavalin A-like lectins/glucanases"/>
    <property type="match status" value="1"/>
</dbReference>
<evidence type="ECO:0000259" key="1">
    <source>
        <dbReference type="Pfam" id="PF20254"/>
    </source>
</evidence>
<keyword evidence="3" id="KW-1185">Reference proteome</keyword>
<sequence>MLKITGYADRVSVMPGQTIRFMVNCEYPQYEAGVVRVVQGDSAPEAPPVKLVPVPSTVDGRYPGRKQVIHAGSFARIDCGDRFAASPSFSMQAMVMPTTPKKGRQAIISKWDEAAGKGIALVVAEDGSAGIELSDGAHKVTLSVGKPMLAKHWYLVAATYDGAAGKVAVHQQPQHDFPTIDDSGSTEANAPAGFAWDNAAPLLFAASWGGEDAGRPVGRALYNGKIDRPRVSTAALTLAEIEALRGDRWPERLAGTLAGAWDFADDIPGVTVRDISGRRLDGAVVNMPTRGVTGHNFTGEDGMCWKDRPDQWSAIHFHDDDVYDAGWQADFSLTVPETMKSGIYAVRIHAEGEEQFVTFVVRPARGKPTSKLAFLFPLATYMAYANEHFGTNDGLVELHLNRALVLHPHQQFLNEHREYGHSLYDLHSDGSGVYYSSRLRPVLNLRPKVEANHGAGPSHLWLFNADTHITSWLEHFDQDYDVITDEDLHEEGFSLLSGYRTVMTATHPEYYSREMYDAVQRFTHSGGRLIYLGGNGFYWRIAYNRTQPGIIEVRRSEGGSRAWEPPTGEYYHSFTGEYGGMWRRQGGRSPNHLVGVGFTAQGFDVSSYYRRASGADDPRAAFILDGVDDEILGDFGLTGGGASGMELDRHDVSLGSPPHSLVVARSERQTEAHVHVVEDLLFNHMGTTGDVNDKVHADLVFFETPNGGAVFSVGSIAYSGALPWNNYDNNISRLTLNVLRRFMDPAPFPLPQA</sequence>
<organism evidence="2 3">
    <name type="scientific">Ollibium composti</name>
    <dbReference type="NCBI Taxonomy" id="2675109"/>
    <lineage>
        <taxon>Bacteria</taxon>
        <taxon>Pseudomonadati</taxon>
        <taxon>Pseudomonadota</taxon>
        <taxon>Alphaproteobacteria</taxon>
        <taxon>Hyphomicrobiales</taxon>
        <taxon>Phyllobacteriaceae</taxon>
        <taxon>Ollibium</taxon>
    </lineage>
</organism>
<dbReference type="InterPro" id="IPR013320">
    <property type="entry name" value="ConA-like_dom_sf"/>
</dbReference>
<accession>A0ABY2Q697</accession>
<dbReference type="InterPro" id="IPR029062">
    <property type="entry name" value="Class_I_gatase-like"/>
</dbReference>
<dbReference type="Gene3D" id="2.60.120.200">
    <property type="match status" value="1"/>
</dbReference>
<dbReference type="RefSeq" id="WP_136358597.1">
    <property type="nucleotide sequence ID" value="NZ_SSNY01000008.1"/>
</dbReference>
<dbReference type="InterPro" id="IPR046540">
    <property type="entry name" value="DMFA2_C"/>
</dbReference>
<dbReference type="Pfam" id="PF13385">
    <property type="entry name" value="Laminin_G_3"/>
    <property type="match status" value="1"/>
</dbReference>